<evidence type="ECO:0000256" key="3">
    <source>
        <dbReference type="ARBA" id="ARBA00022692"/>
    </source>
</evidence>
<organism evidence="8 9">
    <name type="scientific">Hibiscus trionum</name>
    <name type="common">Flower of an hour</name>
    <dbReference type="NCBI Taxonomy" id="183268"/>
    <lineage>
        <taxon>Eukaryota</taxon>
        <taxon>Viridiplantae</taxon>
        <taxon>Streptophyta</taxon>
        <taxon>Embryophyta</taxon>
        <taxon>Tracheophyta</taxon>
        <taxon>Spermatophyta</taxon>
        <taxon>Magnoliopsida</taxon>
        <taxon>eudicotyledons</taxon>
        <taxon>Gunneridae</taxon>
        <taxon>Pentapetalae</taxon>
        <taxon>rosids</taxon>
        <taxon>malvids</taxon>
        <taxon>Malvales</taxon>
        <taxon>Malvaceae</taxon>
        <taxon>Malvoideae</taxon>
        <taxon>Hibiscus</taxon>
    </lineage>
</organism>
<feature type="chain" id="PRO_5040807291" description="Sulfite exporter TauE/SafE family protein" evidence="7">
    <location>
        <begin position="28"/>
        <end position="446"/>
    </location>
</feature>
<feature type="transmembrane region" description="Helical" evidence="6">
    <location>
        <begin position="109"/>
        <end position="127"/>
    </location>
</feature>
<feature type="transmembrane region" description="Helical" evidence="6">
    <location>
        <begin position="235"/>
        <end position="251"/>
    </location>
</feature>
<evidence type="ECO:0000256" key="6">
    <source>
        <dbReference type="SAM" id="Phobius"/>
    </source>
</evidence>
<dbReference type="Pfam" id="PF01925">
    <property type="entry name" value="TauE"/>
    <property type="match status" value="2"/>
</dbReference>
<accession>A0A9W7MWR5</accession>
<comment type="similarity">
    <text evidence="2">Belongs to the 4-toluene sulfonate uptake permease (TSUP) (TC 2.A.102) family.</text>
</comment>
<evidence type="ECO:0000256" key="2">
    <source>
        <dbReference type="ARBA" id="ARBA00009142"/>
    </source>
</evidence>
<comment type="subcellular location">
    <subcellularLocation>
        <location evidence="1">Membrane</location>
        <topology evidence="1">Multi-pass membrane protein</topology>
    </subcellularLocation>
</comment>
<dbReference type="PANTHER" id="PTHR14255">
    <property type="entry name" value="CEREBLON"/>
    <property type="match status" value="1"/>
</dbReference>
<dbReference type="OrthoDB" id="434519at2759"/>
<feature type="transmembrane region" description="Helical" evidence="6">
    <location>
        <begin position="153"/>
        <end position="183"/>
    </location>
</feature>
<dbReference type="AlphaFoldDB" id="A0A9W7MWR5"/>
<feature type="transmembrane region" description="Helical" evidence="6">
    <location>
        <begin position="70"/>
        <end position="97"/>
    </location>
</feature>
<reference evidence="8" key="1">
    <citation type="submission" date="2023-05" db="EMBL/GenBank/DDBJ databases">
        <title>Genome and transcriptome analyses reveal genes involved in the formation of fine ridges on petal epidermal cells in Hibiscus trionum.</title>
        <authorList>
            <person name="Koshimizu S."/>
            <person name="Masuda S."/>
            <person name="Ishii T."/>
            <person name="Shirasu K."/>
            <person name="Hoshino A."/>
            <person name="Arita M."/>
        </authorList>
    </citation>
    <scope>NUCLEOTIDE SEQUENCE</scope>
    <source>
        <strain evidence="8">Hamamatsu line</strain>
    </source>
</reference>
<keyword evidence="3 6" id="KW-0812">Transmembrane</keyword>
<feature type="transmembrane region" description="Helical" evidence="6">
    <location>
        <begin position="373"/>
        <end position="394"/>
    </location>
</feature>
<dbReference type="GO" id="GO:0016567">
    <property type="term" value="P:protein ubiquitination"/>
    <property type="evidence" value="ECO:0007669"/>
    <property type="project" value="TreeGrafter"/>
</dbReference>
<evidence type="ECO:0000256" key="1">
    <source>
        <dbReference type="ARBA" id="ARBA00004141"/>
    </source>
</evidence>
<proteinExistence type="inferred from homology"/>
<keyword evidence="9" id="KW-1185">Reference proteome</keyword>
<evidence type="ECO:0000256" key="7">
    <source>
        <dbReference type="SAM" id="SignalP"/>
    </source>
</evidence>
<gene>
    <name evidence="8" type="ORF">HRI_005200200</name>
</gene>
<dbReference type="EMBL" id="BSYR01000077">
    <property type="protein sequence ID" value="GMJ15310.1"/>
    <property type="molecule type" value="Genomic_DNA"/>
</dbReference>
<keyword evidence="7" id="KW-0732">Signal</keyword>
<name>A0A9W7MWR5_HIBTR</name>
<evidence type="ECO:0000256" key="5">
    <source>
        <dbReference type="ARBA" id="ARBA00023136"/>
    </source>
</evidence>
<evidence type="ECO:0008006" key="10">
    <source>
        <dbReference type="Google" id="ProtNLM"/>
    </source>
</evidence>
<feature type="transmembrane region" description="Helical" evidence="6">
    <location>
        <begin position="406"/>
        <end position="428"/>
    </location>
</feature>
<comment type="caution">
    <text evidence="8">The sequence shown here is derived from an EMBL/GenBank/DDBJ whole genome shotgun (WGS) entry which is preliminary data.</text>
</comment>
<feature type="transmembrane region" description="Helical" evidence="6">
    <location>
        <begin position="271"/>
        <end position="289"/>
    </location>
</feature>
<keyword evidence="4 6" id="KW-1133">Transmembrane helix</keyword>
<feature type="transmembrane region" description="Helical" evidence="6">
    <location>
        <begin position="309"/>
        <end position="332"/>
    </location>
</feature>
<keyword evidence="5 6" id="KW-0472">Membrane</keyword>
<dbReference type="Proteomes" id="UP001165190">
    <property type="component" value="Unassembled WGS sequence"/>
</dbReference>
<protein>
    <recommendedName>
        <fullName evidence="10">Sulfite exporter TauE/SafE family protein</fullName>
    </recommendedName>
</protein>
<dbReference type="PANTHER" id="PTHR14255:SF3">
    <property type="entry name" value="SULFITE EXPORTER TAUE_SAFE FAMILY PROTEIN 5-RELATED"/>
    <property type="match status" value="1"/>
</dbReference>
<feature type="signal peptide" evidence="7">
    <location>
        <begin position="1"/>
        <end position="27"/>
    </location>
</feature>
<evidence type="ECO:0000313" key="9">
    <source>
        <dbReference type="Proteomes" id="UP001165190"/>
    </source>
</evidence>
<dbReference type="GO" id="GO:0031464">
    <property type="term" value="C:Cul4A-RING E3 ubiquitin ligase complex"/>
    <property type="evidence" value="ECO:0007669"/>
    <property type="project" value="TreeGrafter"/>
</dbReference>
<dbReference type="GO" id="GO:0016020">
    <property type="term" value="C:membrane"/>
    <property type="evidence" value="ECO:0007669"/>
    <property type="project" value="UniProtKB-SubCell"/>
</dbReference>
<evidence type="ECO:0000313" key="8">
    <source>
        <dbReference type="EMBL" id="GMJ15310.1"/>
    </source>
</evidence>
<dbReference type="InterPro" id="IPR002781">
    <property type="entry name" value="TM_pro_TauE-like"/>
</dbReference>
<evidence type="ECO:0000256" key="4">
    <source>
        <dbReference type="ARBA" id="ARBA00022989"/>
    </source>
</evidence>
<sequence>MKNQSLVRWIFLTLPIFIILIQSQAAATQTQPILDNLTIESFINTTLQWRSSTRHLLKSHGNMKLSTSSVVAGVLSFVAASISSAGGVGGGGLFIPILTIVGCFDLKTATSFSAFMVTGGSIANVMYNLQAKSAKFEGKTLIDYELALLSEPFMLLGVSVGVVCNLVLPEWLITIMFATFLVWSTIKTCRNGVGFWKMESDRARNEYESLESGEVKSVEEALVGKETPRFPWKKLLVLIMVWFSFFILYLLRGNRYGQGVISLKPCGIGYWALSLFQIPLAIAFTAWILRRQDPIACHAPTKKGVNKLIFPLMALMAGGLGGVFGIGGGMLISPLLLQVGVAPEVTAATCSFMVFFSSTMSAFQYLLLGMDHISTALAFSVICFVASLLGLMVVQKAIRRFERASLIVFSVGIVMALSAILMTSFGALDVWDDYSSGNYMGFKLPC</sequence>